<proteinExistence type="predicted"/>
<dbReference type="Proteomes" id="UP000755667">
    <property type="component" value="Unassembled WGS sequence"/>
</dbReference>
<accession>A0A9Q2P9R0</accession>
<reference evidence="2 5" key="1">
    <citation type="submission" date="2021-01" db="EMBL/GenBank/DDBJ databases">
        <title>Diatom-associated Roseobacters Show Island Model of Population Structure.</title>
        <authorList>
            <person name="Qu L."/>
            <person name="Feng X."/>
            <person name="Chen Y."/>
            <person name="Li L."/>
            <person name="Wang X."/>
            <person name="Hu Z."/>
            <person name="Wang H."/>
            <person name="Luo H."/>
        </authorList>
    </citation>
    <scope>NUCLEOTIDE SEQUENCE</scope>
    <source>
        <strain evidence="3 5">CC28-63</strain>
        <strain evidence="2">CC28-69</strain>
    </source>
</reference>
<feature type="compositionally biased region" description="Low complexity" evidence="1">
    <location>
        <begin position="52"/>
        <end position="68"/>
    </location>
</feature>
<protein>
    <submittedName>
        <fullName evidence="2">DUF3035 domain-containing protein</fullName>
    </submittedName>
</protein>
<gene>
    <name evidence="2" type="ORF">JQX41_09725</name>
    <name evidence="3" type="ORF">JQX48_09410</name>
</gene>
<dbReference type="GeneID" id="62639526"/>
<evidence type="ECO:0000313" key="5">
    <source>
        <dbReference type="Proteomes" id="UP000809440"/>
    </source>
</evidence>
<dbReference type="Proteomes" id="UP000809440">
    <property type="component" value="Unassembled WGS sequence"/>
</dbReference>
<evidence type="ECO:0000313" key="3">
    <source>
        <dbReference type="EMBL" id="MBM2417184.1"/>
    </source>
</evidence>
<dbReference type="AlphaFoldDB" id="A0A9Q2P9R0"/>
<dbReference type="OrthoDB" id="7876689at2"/>
<sequence>MMPRALIILALVALTACGSRQDTSDRDTNLRQLRNPGGTPEEFSIVPPKPLEAPLSLTELPTPTPGGTNRTDQTPLKDAVAVLGGAPSRLDVGSGIGAGDQAIVASASRFGRAPDIREQLAAEDQAFRERRRLFNWRLVPEDTYNRVYRGQALDPYGTLEAARRAGVLTPSAPPER</sequence>
<dbReference type="RefSeq" id="WP_085627818.1">
    <property type="nucleotide sequence ID" value="NZ_JAFBWU010000005.1"/>
</dbReference>
<name>A0A9Q2P9R0_9RHOB</name>
<dbReference type="Pfam" id="PF11233">
    <property type="entry name" value="DUF3035"/>
    <property type="match status" value="1"/>
</dbReference>
<organism evidence="2 4">
    <name type="scientific">Marivita cryptomonadis</name>
    <dbReference type="NCBI Taxonomy" id="505252"/>
    <lineage>
        <taxon>Bacteria</taxon>
        <taxon>Pseudomonadati</taxon>
        <taxon>Pseudomonadota</taxon>
        <taxon>Alphaproteobacteria</taxon>
        <taxon>Rhodobacterales</taxon>
        <taxon>Roseobacteraceae</taxon>
        <taxon>Marivita</taxon>
    </lineage>
</organism>
<feature type="region of interest" description="Disordered" evidence="1">
    <location>
        <begin position="20"/>
        <end position="75"/>
    </location>
</feature>
<keyword evidence="5" id="KW-1185">Reference proteome</keyword>
<comment type="caution">
    <text evidence="2">The sequence shown here is derived from an EMBL/GenBank/DDBJ whole genome shotgun (WGS) entry which is preliminary data.</text>
</comment>
<evidence type="ECO:0000256" key="1">
    <source>
        <dbReference type="SAM" id="MobiDB-lite"/>
    </source>
</evidence>
<dbReference type="PROSITE" id="PS51257">
    <property type="entry name" value="PROKAR_LIPOPROTEIN"/>
    <property type="match status" value="1"/>
</dbReference>
<dbReference type="InterPro" id="IPR021395">
    <property type="entry name" value="DUF3035"/>
</dbReference>
<dbReference type="EMBL" id="JAFBXF010000005">
    <property type="protein sequence ID" value="MBM2417184.1"/>
    <property type="molecule type" value="Genomic_DNA"/>
</dbReference>
<dbReference type="EMBL" id="JAFBXE010000005">
    <property type="protein sequence ID" value="MBM2412579.1"/>
    <property type="molecule type" value="Genomic_DNA"/>
</dbReference>
<evidence type="ECO:0000313" key="2">
    <source>
        <dbReference type="EMBL" id="MBM2412579.1"/>
    </source>
</evidence>
<evidence type="ECO:0000313" key="4">
    <source>
        <dbReference type="Proteomes" id="UP000755667"/>
    </source>
</evidence>